<dbReference type="EMBL" id="JAPYKS010000024">
    <property type="protein sequence ID" value="MEI9412222.1"/>
    <property type="molecule type" value="Genomic_DNA"/>
</dbReference>
<accession>A0ABU8L3J5</accession>
<evidence type="ECO:0000256" key="1">
    <source>
        <dbReference type="SAM" id="Phobius"/>
    </source>
</evidence>
<sequence>MNGRTSLVRRLVVALSTVMVVYGLVAAIAGGITLHREINEAMDVAMREAARRLLPVVVADLIGKEAQAAPRVFGSR</sequence>
<evidence type="ECO:0000313" key="3">
    <source>
        <dbReference type="Proteomes" id="UP001387293"/>
    </source>
</evidence>
<comment type="caution">
    <text evidence="2">The sequence shown here is derived from an EMBL/GenBank/DDBJ whole genome shotgun (WGS) entry which is preliminary data.</text>
</comment>
<keyword evidence="1" id="KW-0472">Membrane</keyword>
<gene>
    <name evidence="2" type="ORF">O7A60_26195</name>
</gene>
<name>A0ABU8L3J5_9HYPH</name>
<proteinExistence type="predicted"/>
<keyword evidence="1" id="KW-0812">Transmembrane</keyword>
<protein>
    <recommendedName>
        <fullName evidence="4">Two-component sensor histidine kinase</fullName>
    </recommendedName>
</protein>
<organism evidence="2 3">
    <name type="scientific">Mesorhizobium salmacidum</name>
    <dbReference type="NCBI Taxonomy" id="3015171"/>
    <lineage>
        <taxon>Bacteria</taxon>
        <taxon>Pseudomonadati</taxon>
        <taxon>Pseudomonadota</taxon>
        <taxon>Alphaproteobacteria</taxon>
        <taxon>Hyphomicrobiales</taxon>
        <taxon>Phyllobacteriaceae</taxon>
        <taxon>Mesorhizobium</taxon>
    </lineage>
</organism>
<feature type="transmembrane region" description="Helical" evidence="1">
    <location>
        <begin position="12"/>
        <end position="34"/>
    </location>
</feature>
<dbReference type="Gene3D" id="1.20.5.1040">
    <property type="entry name" value="Sensor protein qsec"/>
    <property type="match status" value="1"/>
</dbReference>
<reference evidence="2 3" key="1">
    <citation type="submission" date="2022-12" db="EMBL/GenBank/DDBJ databases">
        <authorList>
            <person name="Muema E."/>
        </authorList>
    </citation>
    <scope>NUCLEOTIDE SEQUENCE [LARGE SCALE GENOMIC DNA]</scope>
    <source>
        <strain evidence="3">1326</strain>
    </source>
</reference>
<evidence type="ECO:0008006" key="4">
    <source>
        <dbReference type="Google" id="ProtNLM"/>
    </source>
</evidence>
<evidence type="ECO:0000313" key="2">
    <source>
        <dbReference type="EMBL" id="MEI9412222.1"/>
    </source>
</evidence>
<dbReference type="Proteomes" id="UP001387293">
    <property type="component" value="Unassembled WGS sequence"/>
</dbReference>
<dbReference type="RefSeq" id="WP_337108642.1">
    <property type="nucleotide sequence ID" value="NZ_JAPYKS010000024.1"/>
</dbReference>
<keyword evidence="1" id="KW-1133">Transmembrane helix</keyword>
<keyword evidence="3" id="KW-1185">Reference proteome</keyword>